<organism evidence="2 3">
    <name type="scientific">Paenibacillus tyrfis</name>
    <dbReference type="NCBI Taxonomy" id="1501230"/>
    <lineage>
        <taxon>Bacteria</taxon>
        <taxon>Bacillati</taxon>
        <taxon>Bacillota</taxon>
        <taxon>Bacilli</taxon>
        <taxon>Bacillales</taxon>
        <taxon>Paenibacillaceae</taxon>
        <taxon>Paenibacillus</taxon>
    </lineage>
</organism>
<dbReference type="Proteomes" id="UP000028123">
    <property type="component" value="Unassembled WGS sequence"/>
</dbReference>
<dbReference type="eggNOG" id="ENOG5033N0I">
    <property type="taxonomic scope" value="Bacteria"/>
</dbReference>
<feature type="chain" id="PRO_5001761440" description="Copper amine oxidase-like N-terminal domain-containing protein" evidence="1">
    <location>
        <begin position="26"/>
        <end position="333"/>
    </location>
</feature>
<dbReference type="EMBL" id="JNVM01000005">
    <property type="protein sequence ID" value="KEQ26841.1"/>
    <property type="molecule type" value="Genomic_DNA"/>
</dbReference>
<protein>
    <recommendedName>
        <fullName evidence="4">Copper amine oxidase-like N-terminal domain-containing protein</fullName>
    </recommendedName>
</protein>
<keyword evidence="3" id="KW-1185">Reference proteome</keyword>
<gene>
    <name evidence="2" type="ORF">ET33_29270</name>
</gene>
<comment type="caution">
    <text evidence="2">The sequence shown here is derived from an EMBL/GenBank/DDBJ whole genome shotgun (WGS) entry which is preliminary data.</text>
</comment>
<proteinExistence type="predicted"/>
<reference evidence="2 3" key="1">
    <citation type="submission" date="2014-06" db="EMBL/GenBank/DDBJ databases">
        <title>Draft genome sequence of Paenibacillus sp. MSt1.</title>
        <authorList>
            <person name="Aw Y.K."/>
            <person name="Ong K.S."/>
            <person name="Gan H.M."/>
            <person name="Lee S.M."/>
        </authorList>
    </citation>
    <scope>NUCLEOTIDE SEQUENCE [LARGE SCALE GENOMIC DNA]</scope>
    <source>
        <strain evidence="2 3">MSt1</strain>
    </source>
</reference>
<dbReference type="AlphaFoldDB" id="A0A081P818"/>
<evidence type="ECO:0000313" key="3">
    <source>
        <dbReference type="Proteomes" id="UP000028123"/>
    </source>
</evidence>
<feature type="signal peptide" evidence="1">
    <location>
        <begin position="1"/>
        <end position="25"/>
    </location>
</feature>
<name>A0A081P818_9BACL</name>
<accession>A0A081P818</accession>
<evidence type="ECO:0000256" key="1">
    <source>
        <dbReference type="SAM" id="SignalP"/>
    </source>
</evidence>
<dbReference type="OrthoDB" id="1656058at2"/>
<keyword evidence="1" id="KW-0732">Signal</keyword>
<dbReference type="RefSeq" id="WP_036678072.1">
    <property type="nucleotide sequence ID" value="NZ_JNVM01000005.1"/>
</dbReference>
<evidence type="ECO:0000313" key="2">
    <source>
        <dbReference type="EMBL" id="KEQ26841.1"/>
    </source>
</evidence>
<evidence type="ECO:0008006" key="4">
    <source>
        <dbReference type="Google" id="ProtNLM"/>
    </source>
</evidence>
<sequence>MKMVLLRILLLVTISMGLYSTSAKAQDTSISVQLPNYKISVSGVTIDNENSLYPFLNYNNVTYLPLTWHYKQSLCIDTNWNNKSEYMLRRDCEYPKSLVQDLAGQNNMGSRYEVTIPAISVRVNEKVIDNTKEEYPLFVFRDITYMPVNYQYAIESLQLEVVWDENRGLGIGQTENIKLPGNENNNITGKIKGKVTWQPKTSDIRQSDEGSKVFIIPVNFNKKSLNSSEAFHFAISGEVPKDSGLFVTDVNKDGEYEAEIPPGEYVMVISSNHANRKFNTPIDERATQLLEPLVPDYVFFCTSYLDMNLHDVKVLEVQDNQTSERNVHFVSVK</sequence>